<sequence length="240" mass="27729">MVEKKEIEKLIIQNKKSNLKNHLNDAFFYNTIKYSGEIKPNELLIWRSSHFIRGAYPIFHLTFNQNNQLIGIKKQKNPYHKLLNKITIGFLIVLISGLFLSTDFKMAVIGTIGISVIGLLLSLVLGKAKKYETKLLTDELKEAIENLEQANYPELIKKPKSELKKEKVKEWTFTKVLTRLILYPFCLFLLYLCVQMILNPDPNHIRQRPLGIMGILIVGGYLLADITIIVKKIIKNRNYS</sequence>
<name>A0A1I6U561_9FLAO</name>
<reference evidence="2 3" key="1">
    <citation type="submission" date="2016-10" db="EMBL/GenBank/DDBJ databases">
        <authorList>
            <person name="de Groot N.N."/>
        </authorList>
    </citation>
    <scope>NUCLEOTIDE SEQUENCE [LARGE SCALE GENOMIC DNA]</scope>
    <source>
        <strain evidence="2 3">CGMCC 1.6114</strain>
    </source>
</reference>
<keyword evidence="1" id="KW-0812">Transmembrane</keyword>
<accession>A0A1I6U561</accession>
<feature type="transmembrane region" description="Helical" evidence="1">
    <location>
        <begin position="106"/>
        <end position="126"/>
    </location>
</feature>
<dbReference type="EMBL" id="FPAG01000006">
    <property type="protein sequence ID" value="SFS96552.1"/>
    <property type="molecule type" value="Genomic_DNA"/>
</dbReference>
<evidence type="ECO:0000313" key="3">
    <source>
        <dbReference type="Proteomes" id="UP000183209"/>
    </source>
</evidence>
<feature type="transmembrane region" description="Helical" evidence="1">
    <location>
        <begin position="82"/>
        <end position="100"/>
    </location>
</feature>
<dbReference type="RefSeq" id="WP_074979015.1">
    <property type="nucleotide sequence ID" value="NZ_FPAG01000006.1"/>
</dbReference>
<keyword evidence="1" id="KW-1133">Transmembrane helix</keyword>
<feature type="transmembrane region" description="Helical" evidence="1">
    <location>
        <begin position="180"/>
        <end position="198"/>
    </location>
</feature>
<proteinExistence type="predicted"/>
<feature type="transmembrane region" description="Helical" evidence="1">
    <location>
        <begin position="210"/>
        <end position="230"/>
    </location>
</feature>
<keyword evidence="1" id="KW-0472">Membrane</keyword>
<dbReference type="AlphaFoldDB" id="A0A1I6U561"/>
<organism evidence="2 3">
    <name type="scientific">Zhouia amylolytica</name>
    <dbReference type="NCBI Taxonomy" id="376730"/>
    <lineage>
        <taxon>Bacteria</taxon>
        <taxon>Pseudomonadati</taxon>
        <taxon>Bacteroidota</taxon>
        <taxon>Flavobacteriia</taxon>
        <taxon>Flavobacteriales</taxon>
        <taxon>Flavobacteriaceae</taxon>
        <taxon>Zhouia</taxon>
    </lineage>
</organism>
<protein>
    <submittedName>
        <fullName evidence="2">Uncharacterized protein</fullName>
    </submittedName>
</protein>
<gene>
    <name evidence="2" type="ORF">SAMN04487906_2380</name>
</gene>
<dbReference type="Proteomes" id="UP000183209">
    <property type="component" value="Unassembled WGS sequence"/>
</dbReference>
<evidence type="ECO:0000256" key="1">
    <source>
        <dbReference type="SAM" id="Phobius"/>
    </source>
</evidence>
<evidence type="ECO:0000313" key="2">
    <source>
        <dbReference type="EMBL" id="SFS96552.1"/>
    </source>
</evidence>
<dbReference type="OrthoDB" id="1442007at2"/>